<proteinExistence type="predicted"/>
<dbReference type="RefSeq" id="WP_385948576.1">
    <property type="nucleotide sequence ID" value="NZ_JBHSUB010000006.1"/>
</dbReference>
<dbReference type="Proteomes" id="UP001596230">
    <property type="component" value="Unassembled WGS sequence"/>
</dbReference>
<accession>A0ABW1VW98</accession>
<evidence type="ECO:0000313" key="1">
    <source>
        <dbReference type="EMBL" id="MFC6377561.1"/>
    </source>
</evidence>
<evidence type="ECO:0000313" key="2">
    <source>
        <dbReference type="Proteomes" id="UP001596230"/>
    </source>
</evidence>
<name>A0ABW1VW98_9GAMM</name>
<reference evidence="2" key="1">
    <citation type="journal article" date="2019" name="Int. J. Syst. Evol. Microbiol.">
        <title>The Global Catalogue of Microorganisms (GCM) 10K type strain sequencing project: providing services to taxonomists for standard genome sequencing and annotation.</title>
        <authorList>
            <consortium name="The Broad Institute Genomics Platform"/>
            <consortium name="The Broad Institute Genome Sequencing Center for Infectious Disease"/>
            <person name="Wu L."/>
            <person name="Ma J."/>
        </authorList>
    </citation>
    <scope>NUCLEOTIDE SEQUENCE [LARGE SCALE GENOMIC DNA]</scope>
    <source>
        <strain evidence="2">CGMCC 1.18518</strain>
    </source>
</reference>
<gene>
    <name evidence="1" type="ORF">ACFP9W_05565</name>
</gene>
<keyword evidence="2" id="KW-1185">Reference proteome</keyword>
<comment type="caution">
    <text evidence="1">The sequence shown here is derived from an EMBL/GenBank/DDBJ whole genome shotgun (WGS) entry which is preliminary data.</text>
</comment>
<protein>
    <submittedName>
        <fullName evidence="1">Uncharacterized protein</fullName>
    </submittedName>
</protein>
<sequence length="99" mass="10873">MKFIQWLKSLFNREKEKMSDQSVVQPVAAQPAAAQPAAAETAKPAVAEAAVKPETGIVATVERDLGQFYSIVKELEEKYGPEYIEFAIDFAKAVSAKQK</sequence>
<dbReference type="EMBL" id="JBHSUB010000006">
    <property type="protein sequence ID" value="MFC6377561.1"/>
    <property type="molecule type" value="Genomic_DNA"/>
</dbReference>
<organism evidence="1 2">
    <name type="scientific">Tatumella terrea</name>
    <dbReference type="NCBI Taxonomy" id="419007"/>
    <lineage>
        <taxon>Bacteria</taxon>
        <taxon>Pseudomonadati</taxon>
        <taxon>Pseudomonadota</taxon>
        <taxon>Gammaproteobacteria</taxon>
        <taxon>Enterobacterales</taxon>
        <taxon>Erwiniaceae</taxon>
        <taxon>Tatumella</taxon>
    </lineage>
</organism>